<dbReference type="SUPFAM" id="SSF103025">
    <property type="entry name" value="Folate-binding domain"/>
    <property type="match status" value="1"/>
</dbReference>
<keyword evidence="12" id="KW-1185">Reference proteome</keyword>
<dbReference type="SUPFAM" id="SSF101790">
    <property type="entry name" value="Aminomethyltransferase beta-barrel domain"/>
    <property type="match status" value="1"/>
</dbReference>
<keyword evidence="8" id="KW-0496">Mitochondrion</keyword>
<evidence type="ECO:0000256" key="5">
    <source>
        <dbReference type="ARBA" id="ARBA00031395"/>
    </source>
</evidence>
<dbReference type="AlphaFoldDB" id="A0AAV5QMD1"/>
<evidence type="ECO:0000259" key="10">
    <source>
        <dbReference type="Pfam" id="PF08669"/>
    </source>
</evidence>
<dbReference type="InterPro" id="IPR028896">
    <property type="entry name" value="GcvT/YgfZ/DmdA"/>
</dbReference>
<dbReference type="FunFam" id="3.30.70.1400:FF:000001">
    <property type="entry name" value="Aminomethyltransferase"/>
    <property type="match status" value="1"/>
</dbReference>
<dbReference type="InterPro" id="IPR029043">
    <property type="entry name" value="GcvT/YgfZ_C"/>
</dbReference>
<gene>
    <name evidence="11" type="ORF">DASC09_028200</name>
</gene>
<dbReference type="Gene3D" id="3.30.70.1400">
    <property type="entry name" value="Aminomethyltransferase beta-barrel domains"/>
    <property type="match status" value="1"/>
</dbReference>
<name>A0AAV5QMD1_9ASCO</name>
<dbReference type="InterPro" id="IPR013977">
    <property type="entry name" value="GcvT_C"/>
</dbReference>
<comment type="subunit">
    <text evidence="8">The glycine cleavage system is composed of four proteins: P, T, L and H.</text>
</comment>
<evidence type="ECO:0000259" key="9">
    <source>
        <dbReference type="Pfam" id="PF01571"/>
    </source>
</evidence>
<comment type="subcellular location">
    <subcellularLocation>
        <location evidence="8">Mitochondrion</location>
    </subcellularLocation>
</comment>
<proteinExistence type="inferred from homology"/>
<protein>
    <recommendedName>
        <fullName evidence="2 8">Aminomethyltransferase</fullName>
        <ecNumber evidence="2 8">2.1.2.10</ecNumber>
    </recommendedName>
    <alternativeName>
        <fullName evidence="5 8">Glycine cleavage system T protein</fullName>
    </alternativeName>
</protein>
<dbReference type="Proteomes" id="UP001360560">
    <property type="component" value="Unassembled WGS sequence"/>
</dbReference>
<evidence type="ECO:0000256" key="4">
    <source>
        <dbReference type="ARBA" id="ARBA00022679"/>
    </source>
</evidence>
<keyword evidence="4 8" id="KW-0808">Transferase</keyword>
<evidence type="ECO:0000256" key="6">
    <source>
        <dbReference type="ARBA" id="ARBA00047665"/>
    </source>
</evidence>
<feature type="domain" description="GCVT N-terminal" evidence="9">
    <location>
        <begin position="9"/>
        <end position="281"/>
    </location>
</feature>
<evidence type="ECO:0000256" key="3">
    <source>
        <dbReference type="ARBA" id="ARBA00022576"/>
    </source>
</evidence>
<keyword evidence="3 8" id="KW-0032">Aminotransferase</keyword>
<dbReference type="Pfam" id="PF08669">
    <property type="entry name" value="GCV_T_C"/>
    <property type="match status" value="1"/>
</dbReference>
<evidence type="ECO:0000256" key="8">
    <source>
        <dbReference type="RuleBase" id="RU003981"/>
    </source>
</evidence>
<comment type="function">
    <text evidence="8">The glycine cleavage system catalyzes the degradation of glycine.</text>
</comment>
<dbReference type="PIRSF" id="PIRSF006487">
    <property type="entry name" value="GcvT"/>
    <property type="match status" value="1"/>
</dbReference>
<dbReference type="Gene3D" id="3.30.1360.120">
    <property type="entry name" value="Probable tRNA modification gtpase trme, domain 1"/>
    <property type="match status" value="1"/>
</dbReference>
<comment type="caution">
    <text evidence="11">The sequence shown here is derived from an EMBL/GenBank/DDBJ whole genome shotgun (WGS) entry which is preliminary data.</text>
</comment>
<dbReference type="GO" id="GO:0005960">
    <property type="term" value="C:glycine cleavage complex"/>
    <property type="evidence" value="ECO:0007669"/>
    <property type="project" value="InterPro"/>
</dbReference>
<dbReference type="Gene3D" id="4.10.1250.10">
    <property type="entry name" value="Aminomethyltransferase fragment"/>
    <property type="match status" value="1"/>
</dbReference>
<reference evidence="11 12" key="1">
    <citation type="journal article" date="2023" name="Elife">
        <title>Identification of key yeast species and microbe-microbe interactions impacting larval growth of Drosophila in the wild.</title>
        <authorList>
            <person name="Mure A."/>
            <person name="Sugiura Y."/>
            <person name="Maeda R."/>
            <person name="Honda K."/>
            <person name="Sakurai N."/>
            <person name="Takahashi Y."/>
            <person name="Watada M."/>
            <person name="Katoh T."/>
            <person name="Gotoh A."/>
            <person name="Gotoh Y."/>
            <person name="Taniguchi I."/>
            <person name="Nakamura K."/>
            <person name="Hayashi T."/>
            <person name="Katayama T."/>
            <person name="Uemura T."/>
            <person name="Hattori Y."/>
        </authorList>
    </citation>
    <scope>NUCLEOTIDE SEQUENCE [LARGE SCALE GENOMIC DNA]</scope>
    <source>
        <strain evidence="11 12">SC-9</strain>
    </source>
</reference>
<dbReference type="EMBL" id="BTFZ01000006">
    <property type="protein sequence ID" value="GMM35495.1"/>
    <property type="molecule type" value="Genomic_DNA"/>
</dbReference>
<dbReference type="NCBIfam" id="NF001567">
    <property type="entry name" value="PRK00389.1"/>
    <property type="match status" value="1"/>
</dbReference>
<keyword evidence="8" id="KW-0809">Transit peptide</keyword>
<evidence type="ECO:0000256" key="7">
    <source>
        <dbReference type="PIRSR" id="PIRSR006487-1"/>
    </source>
</evidence>
<dbReference type="GeneID" id="90073474"/>
<dbReference type="InterPro" id="IPR006223">
    <property type="entry name" value="GcvT"/>
</dbReference>
<dbReference type="RefSeq" id="XP_064852495.1">
    <property type="nucleotide sequence ID" value="XM_064996423.1"/>
</dbReference>
<dbReference type="PANTHER" id="PTHR43757">
    <property type="entry name" value="AMINOMETHYLTRANSFERASE"/>
    <property type="match status" value="1"/>
</dbReference>
<comment type="catalytic activity">
    <reaction evidence="6 8">
        <text>N(6)-[(R)-S(8)-aminomethyldihydrolipoyl]-L-lysyl-[protein] + (6S)-5,6,7,8-tetrahydrofolate = N(6)-[(R)-dihydrolipoyl]-L-lysyl-[protein] + (6R)-5,10-methylene-5,6,7,8-tetrahydrofolate + NH4(+)</text>
        <dbReference type="Rhea" id="RHEA:16945"/>
        <dbReference type="Rhea" id="RHEA-COMP:10475"/>
        <dbReference type="Rhea" id="RHEA-COMP:10492"/>
        <dbReference type="ChEBI" id="CHEBI:15636"/>
        <dbReference type="ChEBI" id="CHEBI:28938"/>
        <dbReference type="ChEBI" id="CHEBI:57453"/>
        <dbReference type="ChEBI" id="CHEBI:83100"/>
        <dbReference type="ChEBI" id="CHEBI:83143"/>
        <dbReference type="EC" id="2.1.2.10"/>
    </reaction>
</comment>
<evidence type="ECO:0000256" key="1">
    <source>
        <dbReference type="ARBA" id="ARBA00008609"/>
    </source>
</evidence>
<accession>A0AAV5QMD1</accession>
<evidence type="ECO:0000313" key="12">
    <source>
        <dbReference type="Proteomes" id="UP001360560"/>
    </source>
</evidence>
<comment type="similarity">
    <text evidence="1 8">Belongs to the GcvT family.</text>
</comment>
<dbReference type="GO" id="GO:0004047">
    <property type="term" value="F:aminomethyltransferase activity"/>
    <property type="evidence" value="ECO:0007669"/>
    <property type="project" value="UniProtKB-EC"/>
</dbReference>
<dbReference type="Gene3D" id="2.40.30.110">
    <property type="entry name" value="Aminomethyltransferase beta-barrel domains"/>
    <property type="match status" value="1"/>
</dbReference>
<sequence>MSGALKTPFYDLHKRLGGKLVNYANYLLPISYPSQTHIESHLHVRSKAGIFDVSHMLQHRLVGAEASKFLESLVPTDIGAVKPGSCHLSTFLNDKGGVVDDTIITKVGENEIYFVSNGATSDKISAYITAALNEFQNGSHGLKYDNFKKSLVAIQGPTAHLHLSKALKTDLSKIFFGNHFFLENGEKVIGKGFTGNFSENSNGLLVSRSGYTGEDGFELSIPNPELANEVVEKLLQDSEVQPIGLAARDSLRLEAGMCLYGNELTEDITPVEASLNWIISKSRRTADAGFKGAEKVLAQLNDKSLVPYKRVGFTFEGGAAARTGSKIFANGEEVGFVSSGSQSPSLSDATGKKMNIGQGFIKMPFHKKETDIEIQVRKKTIAGKVKKLPLVESHYYKPE</sequence>
<dbReference type="EC" id="2.1.2.10" evidence="2 8"/>
<dbReference type="GO" id="GO:0006546">
    <property type="term" value="P:glycine catabolic process"/>
    <property type="evidence" value="ECO:0007669"/>
    <property type="project" value="InterPro"/>
</dbReference>
<feature type="binding site" evidence="7">
    <location>
        <position position="218"/>
    </location>
    <ligand>
        <name>substrate</name>
    </ligand>
</feature>
<dbReference type="InterPro" id="IPR006222">
    <property type="entry name" value="GCVT_N"/>
</dbReference>
<organism evidence="11 12">
    <name type="scientific">Saccharomycopsis crataegensis</name>
    <dbReference type="NCBI Taxonomy" id="43959"/>
    <lineage>
        <taxon>Eukaryota</taxon>
        <taxon>Fungi</taxon>
        <taxon>Dikarya</taxon>
        <taxon>Ascomycota</taxon>
        <taxon>Saccharomycotina</taxon>
        <taxon>Saccharomycetes</taxon>
        <taxon>Saccharomycopsidaceae</taxon>
        <taxon>Saccharomycopsis</taxon>
    </lineage>
</organism>
<dbReference type="PANTHER" id="PTHR43757:SF2">
    <property type="entry name" value="AMINOMETHYLTRANSFERASE, MITOCHONDRIAL"/>
    <property type="match status" value="1"/>
</dbReference>
<dbReference type="NCBIfam" id="TIGR00528">
    <property type="entry name" value="gcvT"/>
    <property type="match status" value="1"/>
</dbReference>
<evidence type="ECO:0000256" key="2">
    <source>
        <dbReference type="ARBA" id="ARBA00012616"/>
    </source>
</evidence>
<dbReference type="InterPro" id="IPR027266">
    <property type="entry name" value="TrmE/GcvT-like"/>
</dbReference>
<dbReference type="GO" id="GO:0005739">
    <property type="term" value="C:mitochondrion"/>
    <property type="evidence" value="ECO:0007669"/>
    <property type="project" value="UniProtKB-SubCell"/>
</dbReference>
<dbReference type="Pfam" id="PF01571">
    <property type="entry name" value="GCV_T"/>
    <property type="match status" value="1"/>
</dbReference>
<dbReference type="GO" id="GO:0008483">
    <property type="term" value="F:transaminase activity"/>
    <property type="evidence" value="ECO:0007669"/>
    <property type="project" value="UniProtKB-KW"/>
</dbReference>
<evidence type="ECO:0000313" key="11">
    <source>
        <dbReference type="EMBL" id="GMM35495.1"/>
    </source>
</evidence>
<feature type="domain" description="Aminomethyltransferase C-terminal" evidence="10">
    <location>
        <begin position="309"/>
        <end position="391"/>
    </location>
</feature>